<dbReference type="SUPFAM" id="SSF53448">
    <property type="entry name" value="Nucleotide-diphospho-sugar transferases"/>
    <property type="match status" value="1"/>
</dbReference>
<dbReference type="Pfam" id="PF00535">
    <property type="entry name" value="Glycos_transf_2"/>
    <property type="match status" value="1"/>
</dbReference>
<dbReference type="InterPro" id="IPR001173">
    <property type="entry name" value="Glyco_trans_2-like"/>
</dbReference>
<reference evidence="2 3" key="1">
    <citation type="submission" date="2018-06" db="EMBL/GenBank/DDBJ databases">
        <authorList>
            <consortium name="Pathogen Informatics"/>
            <person name="Doyle S."/>
        </authorList>
    </citation>
    <scope>NUCLEOTIDE SEQUENCE [LARGE SCALE GENOMIC DNA]</scope>
    <source>
        <strain evidence="2 3">NCTC11820</strain>
    </source>
</reference>
<gene>
    <name evidence="2" type="ORF">NCTC11820_01518</name>
</gene>
<proteinExistence type="predicted"/>
<evidence type="ECO:0000259" key="1">
    <source>
        <dbReference type="Pfam" id="PF00535"/>
    </source>
</evidence>
<dbReference type="InterPro" id="IPR029044">
    <property type="entry name" value="Nucleotide-diphossugar_trans"/>
</dbReference>
<protein>
    <submittedName>
        <fullName evidence="2">Glycosyl transferase family 2</fullName>
    </submittedName>
</protein>
<dbReference type="EMBL" id="UASJ01000001">
    <property type="protein sequence ID" value="SQB65451.1"/>
    <property type="molecule type" value="Genomic_DNA"/>
</dbReference>
<dbReference type="OMA" id="HESMIRT"/>
<dbReference type="AlphaFoldDB" id="A0A2X2YRA1"/>
<dbReference type="Gene3D" id="3.90.550.10">
    <property type="entry name" value="Spore Coat Polysaccharide Biosynthesis Protein SpsA, Chain A"/>
    <property type="match status" value="1"/>
</dbReference>
<feature type="domain" description="Glycosyltransferase 2-like" evidence="1">
    <location>
        <begin position="24"/>
        <end position="150"/>
    </location>
</feature>
<accession>A0A2X2YRA1</accession>
<dbReference type="Proteomes" id="UP000250245">
    <property type="component" value="Unassembled WGS sequence"/>
</dbReference>
<sequence>MVEMSTQIWRRDLTPFPPHPTLGVAMTTCNGSRFVATQVRSILNQQLPIDELTIGDDDSGDNTVEIVQSLVDDFNRQHPAHPIRLNWRLHRPRIGIRDNFSDAISATTTDVVFLSDQDDEWGPEKTTVLTAALRDAELVHSDAVLTGSDGRPLGNPQRPKSLLRELKASPSELQHLTEGDAFSVLLKRNLITGATVALRGEFARENMPTPPGLLHDEWLAMMAALDGRLRLVQTSVQHPLTYYRQHGGNAVGARKITLRDRWKQLTAGNESDNQRRLTRARSLAQAADTRQLGTPSQRHDLVKALAHQQSRSDLPHHRLARIPGIAAEAIRGNYSRYSRGWLTMIRDLLSA</sequence>
<dbReference type="GO" id="GO:0016758">
    <property type="term" value="F:hexosyltransferase activity"/>
    <property type="evidence" value="ECO:0007669"/>
    <property type="project" value="UniProtKB-ARBA"/>
</dbReference>
<dbReference type="PANTHER" id="PTHR22916">
    <property type="entry name" value="GLYCOSYLTRANSFERASE"/>
    <property type="match status" value="1"/>
</dbReference>
<name>A0A2X2YRA1_9ACTO</name>
<organism evidence="2 3">
    <name type="scientific">Mobiluncus curtisii</name>
    <dbReference type="NCBI Taxonomy" id="2051"/>
    <lineage>
        <taxon>Bacteria</taxon>
        <taxon>Bacillati</taxon>
        <taxon>Actinomycetota</taxon>
        <taxon>Actinomycetes</taxon>
        <taxon>Actinomycetales</taxon>
        <taxon>Actinomycetaceae</taxon>
        <taxon>Mobiluncus</taxon>
    </lineage>
</organism>
<evidence type="ECO:0000313" key="3">
    <source>
        <dbReference type="Proteomes" id="UP000250245"/>
    </source>
</evidence>
<dbReference type="PANTHER" id="PTHR22916:SF3">
    <property type="entry name" value="UDP-GLCNAC:BETAGAL BETA-1,3-N-ACETYLGLUCOSAMINYLTRANSFERASE-LIKE PROTEIN 1"/>
    <property type="match status" value="1"/>
</dbReference>
<evidence type="ECO:0000313" key="2">
    <source>
        <dbReference type="EMBL" id="SQB65451.1"/>
    </source>
</evidence>
<keyword evidence="2" id="KW-0808">Transferase</keyword>